<reference evidence="1" key="1">
    <citation type="submission" date="2022-07" db="EMBL/GenBank/DDBJ databases">
        <authorList>
            <consortium name="DAFM: The Division of Animal and Food Microbiology"/>
        </authorList>
    </citation>
    <scope>NUCLEOTIDE SEQUENCE</scope>
    <source>
        <strain evidence="1">19MO01SH01-2</strain>
    </source>
</reference>
<gene>
    <name evidence="1" type="ORF">QEG23_002207</name>
</gene>
<proteinExistence type="predicted"/>
<evidence type="ECO:0000313" key="1">
    <source>
        <dbReference type="EMBL" id="EKT4092687.1"/>
    </source>
</evidence>
<comment type="caution">
    <text evidence="1">The sequence shown here is derived from an EMBL/GenBank/DDBJ whole genome shotgun (WGS) entry which is preliminary data.</text>
</comment>
<protein>
    <recommendedName>
        <fullName evidence="3">Phage tail protein</fullName>
    </recommendedName>
</protein>
<dbReference type="AlphaFoldDB" id="A0AAI9BZS9"/>
<accession>A0AAI9BZS9</accession>
<dbReference type="Gene3D" id="4.10.410.40">
    <property type="match status" value="1"/>
</dbReference>
<dbReference type="Pfam" id="PF16460">
    <property type="entry name" value="Phage_TTP_11"/>
    <property type="match status" value="1"/>
</dbReference>
<dbReference type="EMBL" id="ABLOJW010000010">
    <property type="protein sequence ID" value="EKT4092687.1"/>
    <property type="molecule type" value="Genomic_DNA"/>
</dbReference>
<name>A0AAI9BZS9_STEMA</name>
<organism evidence="1 2">
    <name type="scientific">Stenotrophomonas maltophilia</name>
    <name type="common">Pseudomonas maltophilia</name>
    <name type="synonym">Xanthomonas maltophilia</name>
    <dbReference type="NCBI Taxonomy" id="40324"/>
    <lineage>
        <taxon>Bacteria</taxon>
        <taxon>Pseudomonadati</taxon>
        <taxon>Pseudomonadota</taxon>
        <taxon>Gammaproteobacteria</taxon>
        <taxon>Lysobacterales</taxon>
        <taxon>Lysobacteraceae</taxon>
        <taxon>Stenotrophomonas</taxon>
        <taxon>Stenotrophomonas maltophilia group</taxon>
    </lineage>
</organism>
<evidence type="ECO:0008006" key="3">
    <source>
        <dbReference type="Google" id="ProtNLM"/>
    </source>
</evidence>
<evidence type="ECO:0000313" key="2">
    <source>
        <dbReference type="Proteomes" id="UP001218208"/>
    </source>
</evidence>
<dbReference type="InterPro" id="IPR032495">
    <property type="entry name" value="Phage_TTP_11"/>
</dbReference>
<sequence length="239" mass="24768">MSILTQGTQLYGLINGTVREIECITAFNPGTAPADQIDDTCLSETNTRTYKKGLRTPGQASVTINADPKNESHYLFWQLAEQVDGGDPIQWAIGWSDGVDIEPTVQQVGSISNIEVTNGGAGYTSAPTVAITGGGGSGATATAVVDSGSVIGVTITNPGTGYTGTPTVAFTGGAGTGAAATAERSTVDELVLPNTRTWYTFQAYVSDFPFDFQGNAVVTTAATMQRSGSGVWLRKAETP</sequence>
<dbReference type="Proteomes" id="UP001218208">
    <property type="component" value="Unassembled WGS sequence"/>
</dbReference>